<keyword evidence="3" id="KW-0521">NADP</keyword>
<protein>
    <submittedName>
        <fullName evidence="5">SDR family oxidoreductase</fullName>
    </submittedName>
</protein>
<comment type="subcellular location">
    <subcellularLocation>
        <location evidence="1">Cytoplasm</location>
    </subcellularLocation>
</comment>
<dbReference type="InterPro" id="IPR002347">
    <property type="entry name" value="SDR_fam"/>
</dbReference>
<dbReference type="Proteomes" id="UP001500975">
    <property type="component" value="Unassembled WGS sequence"/>
</dbReference>
<reference evidence="6" key="1">
    <citation type="journal article" date="2019" name="Int. J. Syst. Evol. Microbiol.">
        <title>The Global Catalogue of Microorganisms (GCM) 10K type strain sequencing project: providing services to taxonomists for standard genome sequencing and annotation.</title>
        <authorList>
            <consortium name="The Broad Institute Genomics Platform"/>
            <consortium name="The Broad Institute Genome Sequencing Center for Infectious Disease"/>
            <person name="Wu L."/>
            <person name="Ma J."/>
        </authorList>
    </citation>
    <scope>NUCLEOTIDE SEQUENCE [LARGE SCALE GENOMIC DNA]</scope>
    <source>
        <strain evidence="6">JCM 17804</strain>
    </source>
</reference>
<keyword evidence="2" id="KW-0963">Cytoplasm</keyword>
<gene>
    <name evidence="5" type="ORF">GCM10023165_05390</name>
</gene>
<dbReference type="InterPro" id="IPR036291">
    <property type="entry name" value="NAD(P)-bd_dom_sf"/>
</dbReference>
<evidence type="ECO:0000256" key="2">
    <source>
        <dbReference type="ARBA" id="ARBA00022490"/>
    </source>
</evidence>
<name>A0ABP8GX70_9BURK</name>
<evidence type="ECO:0000256" key="1">
    <source>
        <dbReference type="ARBA" id="ARBA00004496"/>
    </source>
</evidence>
<evidence type="ECO:0000313" key="6">
    <source>
        <dbReference type="Proteomes" id="UP001500975"/>
    </source>
</evidence>
<dbReference type="EMBL" id="BAABGJ010000003">
    <property type="protein sequence ID" value="GAA4331254.1"/>
    <property type="molecule type" value="Genomic_DNA"/>
</dbReference>
<dbReference type="PANTHER" id="PTHR44085:SF2">
    <property type="entry name" value="SEPIAPTERIN REDUCTASE"/>
    <property type="match status" value="1"/>
</dbReference>
<dbReference type="InterPro" id="IPR051721">
    <property type="entry name" value="Biopterin_syn/organic_redct"/>
</dbReference>
<dbReference type="Pfam" id="PF00106">
    <property type="entry name" value="adh_short"/>
    <property type="match status" value="1"/>
</dbReference>
<dbReference type="Gene3D" id="3.40.50.720">
    <property type="entry name" value="NAD(P)-binding Rossmann-like Domain"/>
    <property type="match status" value="1"/>
</dbReference>
<evidence type="ECO:0000256" key="4">
    <source>
        <dbReference type="ARBA" id="ARBA00023002"/>
    </source>
</evidence>
<keyword evidence="6" id="KW-1185">Reference proteome</keyword>
<evidence type="ECO:0000313" key="5">
    <source>
        <dbReference type="EMBL" id="GAA4331254.1"/>
    </source>
</evidence>
<proteinExistence type="predicted"/>
<sequence>MHDMSLSMQLFTRTRMNSKQLTIITGASRGLGRAMAEQLLSLPGQRLLCISRRGDEQLAAKARASGAVLEQWQQDLADPVPAAQRLAEWLRGLDGQAYGSATLINNAGTVGRTRPLAQAAVDELSQALRVGLEAPLLLTSAFLGATQAWGGVRKVLNISSGLGRNAMASQAPYCAAKAGMDHFSRAVALEEEALGTGAKIVSLAPGVIDTDMQVQLRGAEADMFPDRGRFERMKDQGQLDSPESAAAKVLAYLARADFGSKPVADVRDT</sequence>
<evidence type="ECO:0000256" key="3">
    <source>
        <dbReference type="ARBA" id="ARBA00022857"/>
    </source>
</evidence>
<dbReference type="SUPFAM" id="SSF51735">
    <property type="entry name" value="NAD(P)-binding Rossmann-fold domains"/>
    <property type="match status" value="1"/>
</dbReference>
<comment type="caution">
    <text evidence="5">The sequence shown here is derived from an EMBL/GenBank/DDBJ whole genome shotgun (WGS) entry which is preliminary data.</text>
</comment>
<dbReference type="PROSITE" id="PS00061">
    <property type="entry name" value="ADH_SHORT"/>
    <property type="match status" value="1"/>
</dbReference>
<dbReference type="PANTHER" id="PTHR44085">
    <property type="entry name" value="SEPIAPTERIN REDUCTASE"/>
    <property type="match status" value="1"/>
</dbReference>
<accession>A0ABP8GX70</accession>
<dbReference type="PRINTS" id="PR00081">
    <property type="entry name" value="GDHRDH"/>
</dbReference>
<keyword evidence="4" id="KW-0560">Oxidoreductase</keyword>
<organism evidence="5 6">
    <name type="scientific">Variovorax defluvii</name>
    <dbReference type="NCBI Taxonomy" id="913761"/>
    <lineage>
        <taxon>Bacteria</taxon>
        <taxon>Pseudomonadati</taxon>
        <taxon>Pseudomonadota</taxon>
        <taxon>Betaproteobacteria</taxon>
        <taxon>Burkholderiales</taxon>
        <taxon>Comamonadaceae</taxon>
        <taxon>Variovorax</taxon>
    </lineage>
</organism>
<dbReference type="InterPro" id="IPR020904">
    <property type="entry name" value="Sc_DH/Rdtase_CS"/>
</dbReference>